<evidence type="ECO:0000313" key="2">
    <source>
        <dbReference type="Ensembl" id="ENSMUSP00000157297.2"/>
    </source>
</evidence>
<reference evidence="2" key="4">
    <citation type="submission" date="2025-09" db="UniProtKB">
        <authorList>
            <consortium name="Ensembl"/>
        </authorList>
    </citation>
    <scope>IDENTIFICATION</scope>
    <source>
        <strain evidence="2">C57BL/6J</strain>
    </source>
</reference>
<reference evidence="2 4" key="1">
    <citation type="journal article" date="2009" name="PLoS Biol.">
        <title>Lineage-specific biology revealed by a finished genome assembly of the mouse.</title>
        <authorList>
            <consortium name="Mouse Genome Sequencing Consortium"/>
            <person name="Church D.M."/>
            <person name="Goodstadt L."/>
            <person name="Hillier L.W."/>
            <person name="Zody M.C."/>
            <person name="Goldstein S."/>
            <person name="She X."/>
            <person name="Bult C.J."/>
            <person name="Agarwala R."/>
            <person name="Cherry J.L."/>
            <person name="DiCuccio M."/>
            <person name="Hlavina W."/>
            <person name="Kapustin Y."/>
            <person name="Meric P."/>
            <person name="Maglott D."/>
            <person name="Birtle Z."/>
            <person name="Marques A.C."/>
            <person name="Graves T."/>
            <person name="Zhou S."/>
            <person name="Teague B."/>
            <person name="Potamousis K."/>
            <person name="Churas C."/>
            <person name="Place M."/>
            <person name="Herschleb J."/>
            <person name="Runnheim R."/>
            <person name="Forrest D."/>
            <person name="Amos-Landgraf J."/>
            <person name="Schwartz D.C."/>
            <person name="Cheng Z."/>
            <person name="Lindblad-Toh K."/>
            <person name="Eichler E.E."/>
            <person name="Ponting C.P."/>
        </authorList>
    </citation>
    <scope>NUCLEOTIDE SEQUENCE [LARGE SCALE GENOMIC DNA]</scope>
    <source>
        <strain evidence="2 4">C57BL/6J</strain>
    </source>
</reference>
<evidence type="ECO:0000313" key="3">
    <source>
        <dbReference type="MGI" id="MGI:2442435"/>
    </source>
</evidence>
<dbReference type="Proteomes" id="UP000000589">
    <property type="component" value="Chromosome 18"/>
</dbReference>
<sequence>MNVRRSLLGLTFCTCYLASHLTNKVADIHWWTFASYVMETRMGGAPQQSKI</sequence>
<keyword evidence="1" id="KW-0732">Signal</keyword>
<proteinExistence type="predicted"/>
<protein>
    <submittedName>
        <fullName evidence="2">Transmembrane protein 241</fullName>
    </submittedName>
</protein>
<reference evidence="2" key="3">
    <citation type="submission" date="2025-08" db="UniProtKB">
        <authorList>
            <consortium name="Ensembl"/>
        </authorList>
    </citation>
    <scope>IDENTIFICATION</scope>
    <source>
        <strain evidence="2">C57BL/6J</strain>
    </source>
</reference>
<evidence type="ECO:0000313" key="4">
    <source>
        <dbReference type="Proteomes" id="UP000000589"/>
    </source>
</evidence>
<dbReference type="AlphaFoldDB" id="A0A3Q4EH46"/>
<evidence type="ECO:0000256" key="1">
    <source>
        <dbReference type="SAM" id="SignalP"/>
    </source>
</evidence>
<keyword evidence="4" id="KW-1185">Reference proteome</keyword>
<dbReference type="Bgee" id="ENSMUSG00000049411">
    <property type="expression patterns" value="Expressed in animal zygote and 161 other cell types or tissues"/>
</dbReference>
<dbReference type="MGI" id="MGI:2442435">
    <property type="gene designation" value="Tmem241"/>
</dbReference>
<dbReference type="VEuPathDB" id="HostDB:ENSMUSG00000049411"/>
<feature type="signal peptide" evidence="1">
    <location>
        <begin position="1"/>
        <end position="18"/>
    </location>
</feature>
<name>A0A3Q4EH46_MOUSE</name>
<organism evidence="2 4">
    <name type="scientific">Mus musculus</name>
    <name type="common">Mouse</name>
    <dbReference type="NCBI Taxonomy" id="10090"/>
    <lineage>
        <taxon>Eukaryota</taxon>
        <taxon>Metazoa</taxon>
        <taxon>Chordata</taxon>
        <taxon>Craniata</taxon>
        <taxon>Vertebrata</taxon>
        <taxon>Euteleostomi</taxon>
        <taxon>Mammalia</taxon>
        <taxon>Eutheria</taxon>
        <taxon>Euarchontoglires</taxon>
        <taxon>Glires</taxon>
        <taxon>Rodentia</taxon>
        <taxon>Myomorpha</taxon>
        <taxon>Muroidea</taxon>
        <taxon>Muridae</taxon>
        <taxon>Murinae</taxon>
        <taxon>Mus</taxon>
        <taxon>Mus</taxon>
    </lineage>
</organism>
<dbReference type="GeneTree" id="ENSGT00510000048348"/>
<reference evidence="2 4" key="2">
    <citation type="journal article" date="2011" name="PLoS Biol.">
        <title>Modernizing reference genome assemblies.</title>
        <authorList>
            <person name="Church D.M."/>
            <person name="Schneider V.A."/>
            <person name="Graves T."/>
            <person name="Auger K."/>
            <person name="Cunningham F."/>
            <person name="Bouk N."/>
            <person name="Chen H.C."/>
            <person name="Agarwala R."/>
            <person name="McLaren W.M."/>
            <person name="Ritchie G.R."/>
            <person name="Albracht D."/>
            <person name="Kremitzki M."/>
            <person name="Rock S."/>
            <person name="Kotkiewicz H."/>
            <person name="Kremitzki C."/>
            <person name="Wollam A."/>
            <person name="Trani L."/>
            <person name="Fulton L."/>
            <person name="Fulton R."/>
            <person name="Matthews L."/>
            <person name="Whitehead S."/>
            <person name="Chow W."/>
            <person name="Torrance J."/>
            <person name="Dunn M."/>
            <person name="Harden G."/>
            <person name="Threadgold G."/>
            <person name="Wood J."/>
            <person name="Collins J."/>
            <person name="Heath P."/>
            <person name="Griffiths G."/>
            <person name="Pelan S."/>
            <person name="Grafham D."/>
            <person name="Eichler E.E."/>
            <person name="Weinstock G."/>
            <person name="Mardis E.R."/>
            <person name="Wilson R.K."/>
            <person name="Howe K."/>
            <person name="Flicek P."/>
            <person name="Hubbard T."/>
        </authorList>
    </citation>
    <scope>NUCLEOTIDE SEQUENCE [LARGE SCALE GENOMIC DNA]</scope>
    <source>
        <strain evidence="2 4">C57BL/6J</strain>
    </source>
</reference>
<gene>
    <name evidence="2 3" type="primary">Tmem241</name>
</gene>
<dbReference type="ExpressionAtlas" id="A0A3Q4EH46">
    <property type="expression patterns" value="baseline and differential"/>
</dbReference>
<feature type="chain" id="PRO_5018758962" evidence="1">
    <location>
        <begin position="19"/>
        <end position="51"/>
    </location>
</feature>
<dbReference type="Ensembl" id="ENSMUST00000234833.2">
    <property type="protein sequence ID" value="ENSMUSP00000157297.2"/>
    <property type="gene ID" value="ENSMUSG00000049411.16"/>
</dbReference>
<dbReference type="AGR" id="MGI:2442435"/>
<accession>A0A3Q4EH46</accession>
<dbReference type="Antibodypedia" id="54177">
    <property type="antibodies" value="26 antibodies from 11 providers"/>
</dbReference>